<dbReference type="RefSeq" id="WP_207940997.1">
    <property type="nucleotide sequence ID" value="NZ_CP147251.1"/>
</dbReference>
<gene>
    <name evidence="7" type="ORF">DOK78_001451</name>
</gene>
<evidence type="ECO:0000256" key="2">
    <source>
        <dbReference type="ARBA" id="ARBA00023015"/>
    </source>
</evidence>
<evidence type="ECO:0000259" key="6">
    <source>
        <dbReference type="PROSITE" id="PS50937"/>
    </source>
</evidence>
<feature type="domain" description="HTH merR-type" evidence="6">
    <location>
        <begin position="1"/>
        <end position="70"/>
    </location>
</feature>
<keyword evidence="2" id="KW-0805">Transcription regulation</keyword>
<keyword evidence="1" id="KW-0678">Repressor</keyword>
<evidence type="ECO:0000256" key="5">
    <source>
        <dbReference type="SAM" id="Coils"/>
    </source>
</evidence>
<protein>
    <recommendedName>
        <fullName evidence="6">HTH merR-type domain-containing protein</fullName>
    </recommendedName>
</protein>
<dbReference type="Proteomes" id="UP000664701">
    <property type="component" value="Chromosome"/>
</dbReference>
<evidence type="ECO:0000256" key="4">
    <source>
        <dbReference type="ARBA" id="ARBA00023163"/>
    </source>
</evidence>
<dbReference type="PANTHER" id="PTHR30204:SF69">
    <property type="entry name" value="MERR-FAMILY TRANSCRIPTIONAL REGULATOR"/>
    <property type="match status" value="1"/>
</dbReference>
<dbReference type="InterPro" id="IPR009061">
    <property type="entry name" value="DNA-bd_dom_put_sf"/>
</dbReference>
<dbReference type="SUPFAM" id="SSF46955">
    <property type="entry name" value="Putative DNA-binding domain"/>
    <property type="match status" value="1"/>
</dbReference>
<reference evidence="7 8" key="1">
    <citation type="submission" date="2021-03" db="EMBL/GenBank/DDBJ databases">
        <authorList>
            <person name="Gilmore M.S."/>
            <person name="Schwartzman J."/>
            <person name="Van Tyne D."/>
            <person name="Martin M."/>
            <person name="Earl A.M."/>
            <person name="Manson A.L."/>
            <person name="Straub T."/>
            <person name="Salamzade R."/>
            <person name="Saavedra J."/>
            <person name="Lebreton F."/>
            <person name="Prichula J."/>
            <person name="Schaufler K."/>
            <person name="Gaca A."/>
            <person name="Sgardioli B."/>
            <person name="Wagenaar J."/>
            <person name="Strong T."/>
        </authorList>
    </citation>
    <scope>NUCLEOTIDE SEQUENCE [LARGE SCALE GENOMIC DNA]</scope>
    <source>
        <strain evidence="7 8">DIV2402</strain>
    </source>
</reference>
<dbReference type="PANTHER" id="PTHR30204">
    <property type="entry name" value="REDOX-CYCLING DRUG-SENSING TRANSCRIPTIONAL ACTIVATOR SOXR"/>
    <property type="match status" value="1"/>
</dbReference>
<evidence type="ECO:0000256" key="1">
    <source>
        <dbReference type="ARBA" id="ARBA00022491"/>
    </source>
</evidence>
<keyword evidence="5" id="KW-0175">Coiled coil</keyword>
<keyword evidence="8" id="KW-1185">Reference proteome</keyword>
<dbReference type="EMBL" id="CP147251">
    <property type="protein sequence ID" value="WYJ76814.1"/>
    <property type="molecule type" value="Genomic_DNA"/>
</dbReference>
<sequence>MYTVKEASKILNMSEHTIRYYTDCELIPTLIRTKNNQRLFNQDSMNWLLGIKNLKACGLSIKEIKEFVQLSQLGDSTIKERHQIFLRSKKLAELQLAEAQARVTFLENKLRHYEEIMYNGIPDKTNPSQWKR</sequence>
<dbReference type="CDD" id="cd01109">
    <property type="entry name" value="HTH_YyaN"/>
    <property type="match status" value="1"/>
</dbReference>
<name>A0ABZ2SLV2_9ENTE</name>
<dbReference type="Gene3D" id="1.10.1660.10">
    <property type="match status" value="1"/>
</dbReference>
<evidence type="ECO:0000313" key="8">
    <source>
        <dbReference type="Proteomes" id="UP000664701"/>
    </source>
</evidence>
<dbReference type="InterPro" id="IPR047057">
    <property type="entry name" value="MerR_fam"/>
</dbReference>
<reference evidence="7 8" key="2">
    <citation type="submission" date="2024-03" db="EMBL/GenBank/DDBJ databases">
        <title>The Genome Sequence of Enterococcus sp. DIV2402.</title>
        <authorList>
            <consortium name="The Broad Institute Genomics Platform"/>
            <consortium name="The Broad Institute Microbial Omics Core"/>
            <consortium name="The Broad Institute Genomic Center for Infectious Diseases"/>
            <person name="Earl A."/>
            <person name="Manson A."/>
            <person name="Gilmore M."/>
            <person name="Schwartman J."/>
            <person name="Shea T."/>
            <person name="Abouelleil A."/>
            <person name="Cao P."/>
            <person name="Chapman S."/>
            <person name="Cusick C."/>
            <person name="Young S."/>
            <person name="Neafsey D."/>
            <person name="Nusbaum C."/>
            <person name="Birren B."/>
        </authorList>
    </citation>
    <scope>NUCLEOTIDE SEQUENCE [LARGE SCALE GENOMIC DNA]</scope>
    <source>
        <strain evidence="7 8">DIV2402</strain>
    </source>
</reference>
<accession>A0ABZ2SLV2</accession>
<dbReference type="Pfam" id="PF13411">
    <property type="entry name" value="MerR_1"/>
    <property type="match status" value="1"/>
</dbReference>
<dbReference type="SMART" id="SM00422">
    <property type="entry name" value="HTH_MERR"/>
    <property type="match status" value="1"/>
</dbReference>
<evidence type="ECO:0000256" key="3">
    <source>
        <dbReference type="ARBA" id="ARBA00023125"/>
    </source>
</evidence>
<dbReference type="PROSITE" id="PS50937">
    <property type="entry name" value="HTH_MERR_2"/>
    <property type="match status" value="1"/>
</dbReference>
<keyword evidence="3" id="KW-0238">DNA-binding</keyword>
<keyword evidence="4" id="KW-0804">Transcription</keyword>
<proteinExistence type="predicted"/>
<feature type="coiled-coil region" evidence="5">
    <location>
        <begin position="89"/>
        <end position="116"/>
    </location>
</feature>
<organism evidence="7 8">
    <name type="scientific">Candidatus Enterococcus lowellii</name>
    <dbReference type="NCBI Taxonomy" id="2230877"/>
    <lineage>
        <taxon>Bacteria</taxon>
        <taxon>Bacillati</taxon>
        <taxon>Bacillota</taxon>
        <taxon>Bacilli</taxon>
        <taxon>Lactobacillales</taxon>
        <taxon>Enterococcaceae</taxon>
        <taxon>Enterococcus</taxon>
    </lineage>
</organism>
<evidence type="ECO:0000313" key="7">
    <source>
        <dbReference type="EMBL" id="WYJ76814.1"/>
    </source>
</evidence>
<dbReference type="InterPro" id="IPR000551">
    <property type="entry name" value="MerR-type_HTH_dom"/>
</dbReference>